<dbReference type="InterPro" id="IPR038050">
    <property type="entry name" value="Neuro_actylchol_rec"/>
</dbReference>
<feature type="transmembrane region" description="Helical" evidence="11">
    <location>
        <begin position="321"/>
        <end position="340"/>
    </location>
</feature>
<comment type="subcellular location">
    <subcellularLocation>
        <location evidence="2">Cell membrane</location>
    </subcellularLocation>
    <subcellularLocation>
        <location evidence="1">Membrane</location>
        <topology evidence="1">Multi-pass membrane protein</topology>
    </subcellularLocation>
</comment>
<keyword evidence="8 11" id="KW-0406">Ion transport</keyword>
<evidence type="ECO:0000256" key="5">
    <source>
        <dbReference type="ARBA" id="ARBA00022692"/>
    </source>
</evidence>
<feature type="domain" description="Neurotransmitter-gated ion-channel transmembrane" evidence="13">
    <location>
        <begin position="293"/>
        <end position="503"/>
    </location>
</feature>
<evidence type="ECO:0000256" key="9">
    <source>
        <dbReference type="ARBA" id="ARBA00023136"/>
    </source>
</evidence>
<evidence type="ECO:0000256" key="8">
    <source>
        <dbReference type="ARBA" id="ARBA00023065"/>
    </source>
</evidence>
<dbReference type="CDD" id="cd18993">
    <property type="entry name" value="LGIC_ECD_GluCl"/>
    <property type="match status" value="1"/>
</dbReference>
<evidence type="ECO:0000256" key="2">
    <source>
        <dbReference type="ARBA" id="ARBA00004236"/>
    </source>
</evidence>
<keyword evidence="5 11" id="KW-0812">Transmembrane</keyword>
<dbReference type="NCBIfam" id="TIGR00860">
    <property type="entry name" value="LIC"/>
    <property type="match status" value="1"/>
</dbReference>
<dbReference type="InterPro" id="IPR036719">
    <property type="entry name" value="Neuro-gated_channel_TM_sf"/>
</dbReference>
<dbReference type="GO" id="GO:0004888">
    <property type="term" value="F:transmembrane signaling receptor activity"/>
    <property type="evidence" value="ECO:0007669"/>
    <property type="project" value="InterPro"/>
</dbReference>
<evidence type="ECO:0000259" key="13">
    <source>
        <dbReference type="Pfam" id="PF02932"/>
    </source>
</evidence>
<comment type="similarity">
    <text evidence="11">Belongs to the ligand-gated ion channel (TC 1.A.9) family.</text>
</comment>
<keyword evidence="9 11" id="KW-0472">Membrane</keyword>
<evidence type="ECO:0000313" key="15">
    <source>
        <dbReference type="Proteomes" id="UP000030764"/>
    </source>
</evidence>
<keyword evidence="6" id="KW-0732">Signal</keyword>
<dbReference type="SUPFAM" id="SSF63712">
    <property type="entry name" value="Nicotinic receptor ligand binding domain-like"/>
    <property type="match status" value="1"/>
</dbReference>
<dbReference type="Pfam" id="PF02932">
    <property type="entry name" value="Neur_chan_memb"/>
    <property type="match status" value="1"/>
</dbReference>
<keyword evidence="7 11" id="KW-1133">Transmembrane helix</keyword>
<dbReference type="PROSITE" id="PS00236">
    <property type="entry name" value="NEUROTR_ION_CHANNEL"/>
    <property type="match status" value="1"/>
</dbReference>
<dbReference type="Gene3D" id="2.70.170.10">
    <property type="entry name" value="Neurotransmitter-gated ion-channel ligand-binding domain"/>
    <property type="match status" value="1"/>
</dbReference>
<evidence type="ECO:0000313" key="14">
    <source>
        <dbReference type="EMBL" id="KFD54534.1"/>
    </source>
</evidence>
<dbReference type="GO" id="GO:0005230">
    <property type="term" value="F:extracellular ligand-gated monoatomic ion channel activity"/>
    <property type="evidence" value="ECO:0007669"/>
    <property type="project" value="InterPro"/>
</dbReference>
<keyword evidence="3 11" id="KW-0813">Transport</keyword>
<dbReference type="FunFam" id="1.20.58.390:FF:000082">
    <property type="entry name" value="Glutamate-gated ChLoride channel"/>
    <property type="match status" value="1"/>
</dbReference>
<keyword evidence="4" id="KW-1003">Cell membrane</keyword>
<evidence type="ECO:0000256" key="7">
    <source>
        <dbReference type="ARBA" id="ARBA00022989"/>
    </source>
</evidence>
<dbReference type="InterPro" id="IPR006029">
    <property type="entry name" value="Neurotrans-gated_channel_TM"/>
</dbReference>
<name>A0A085MBD8_9BILA</name>
<dbReference type="SUPFAM" id="SSF90112">
    <property type="entry name" value="Neurotransmitter-gated ion-channel transmembrane pore"/>
    <property type="match status" value="1"/>
</dbReference>
<dbReference type="InterPro" id="IPR018000">
    <property type="entry name" value="Neurotransmitter_ion_chnl_CS"/>
</dbReference>
<keyword evidence="15" id="KW-1185">Reference proteome</keyword>
<evidence type="ECO:0000256" key="10">
    <source>
        <dbReference type="ARBA" id="ARBA00023303"/>
    </source>
</evidence>
<evidence type="ECO:0000256" key="11">
    <source>
        <dbReference type="RuleBase" id="RU000687"/>
    </source>
</evidence>
<dbReference type="Pfam" id="PF02931">
    <property type="entry name" value="Neur_chan_LBD"/>
    <property type="match status" value="1"/>
</dbReference>
<dbReference type="Proteomes" id="UP000030764">
    <property type="component" value="Unassembled WGS sequence"/>
</dbReference>
<dbReference type="Gene3D" id="1.20.58.390">
    <property type="entry name" value="Neurotransmitter-gated ion-channel transmembrane domain"/>
    <property type="match status" value="1"/>
</dbReference>
<dbReference type="GO" id="GO:0005886">
    <property type="term" value="C:plasma membrane"/>
    <property type="evidence" value="ECO:0007669"/>
    <property type="project" value="UniProtKB-SubCell"/>
</dbReference>
<dbReference type="InterPro" id="IPR006202">
    <property type="entry name" value="Neur_chan_lig-bd"/>
</dbReference>
<sequence length="508" mass="59170">MLLLYMLFYPVVSLLFLLKISRSYSYYTSTSVPEEHIAAPFLEDYDRRSDARLNYLSWRGQRLVRSLLSNYIFSVRPMTSEGPVHVSTSVFFSALNAVDEYKMASILCSSIDKWILYIYRGEFKAQFQFQQEWYDSRLKFHDGYFGKDRFIHLSSDQLVWVPDTFFPNEKKGAYHLLDRPNQFLKIRSDGKVVYNKRLTLTLACVMHLARYPMDEQTCYLDFVSYAYTTADILYEWSNTPLHFEKYAFSGLSNFEVKAYRNSSCTSKTATGEYSCLRVELQMRRLFSFFMLQVYVPSSLLVAVSWVSYWIDWRAAAGRVPLSIITLLTMITHSHAINANLPPVSYAKALDVWVGGCVMFIFISLIEYAFVNYAGLREQCQVAEMKTSADHVQFPGPQWTGLGAPTYVDQGDDFETYPKRRKRKQKASTAVQLPTSSYAGIDEERSGLDMELIGTMKGRRRRRLFSRLFSFHCLERLPSRADRIDNVSRYLFPVLFCSFNIVYWSVYWT</sequence>
<dbReference type="AlphaFoldDB" id="A0A085MBD8"/>
<dbReference type="InterPro" id="IPR044721">
    <property type="entry name" value="GluCl_TM"/>
</dbReference>
<feature type="transmembrane region" description="Helical" evidence="11">
    <location>
        <begin position="352"/>
        <end position="375"/>
    </location>
</feature>
<dbReference type="PRINTS" id="PR00253">
    <property type="entry name" value="GABAARECEPTR"/>
</dbReference>
<dbReference type="PRINTS" id="PR00252">
    <property type="entry name" value="NRIONCHANNEL"/>
</dbReference>
<evidence type="ECO:0000256" key="6">
    <source>
        <dbReference type="ARBA" id="ARBA00022729"/>
    </source>
</evidence>
<dbReference type="InterPro" id="IPR006028">
    <property type="entry name" value="GABAA/Glycine_rcpt"/>
</dbReference>
<dbReference type="EMBL" id="KL363207">
    <property type="protein sequence ID" value="KFD54534.1"/>
    <property type="molecule type" value="Genomic_DNA"/>
</dbReference>
<evidence type="ECO:0000256" key="3">
    <source>
        <dbReference type="ARBA" id="ARBA00022448"/>
    </source>
</evidence>
<evidence type="ECO:0000256" key="1">
    <source>
        <dbReference type="ARBA" id="ARBA00004141"/>
    </source>
</evidence>
<evidence type="ECO:0008006" key="16">
    <source>
        <dbReference type="Google" id="ProtNLM"/>
    </source>
</evidence>
<reference evidence="14 15" key="1">
    <citation type="journal article" date="2014" name="Nat. Genet.">
        <title>Genome and transcriptome of the porcine whipworm Trichuris suis.</title>
        <authorList>
            <person name="Jex A.R."/>
            <person name="Nejsum P."/>
            <person name="Schwarz E.M."/>
            <person name="Hu L."/>
            <person name="Young N.D."/>
            <person name="Hall R.S."/>
            <person name="Korhonen P.K."/>
            <person name="Liao S."/>
            <person name="Thamsborg S."/>
            <person name="Xia J."/>
            <person name="Xu P."/>
            <person name="Wang S."/>
            <person name="Scheerlinck J.P."/>
            <person name="Hofmann A."/>
            <person name="Sternberg P.W."/>
            <person name="Wang J."/>
            <person name="Gasser R.B."/>
        </authorList>
    </citation>
    <scope>NUCLEOTIDE SEQUENCE [LARGE SCALE GENOMIC DNA]</scope>
    <source>
        <strain evidence="14">DCEP-RM93M</strain>
    </source>
</reference>
<dbReference type="CDD" id="cd19062">
    <property type="entry name" value="LGIC_TM_GluCl"/>
    <property type="match status" value="1"/>
</dbReference>
<dbReference type="PANTHER" id="PTHR18945">
    <property type="entry name" value="NEUROTRANSMITTER GATED ION CHANNEL"/>
    <property type="match status" value="1"/>
</dbReference>
<keyword evidence="10 11" id="KW-0407">Ion channel</keyword>
<protein>
    <recommendedName>
        <fullName evidence="16">Cation transporter family protein</fullName>
    </recommendedName>
</protein>
<proteinExistence type="inferred from homology"/>
<evidence type="ECO:0000256" key="4">
    <source>
        <dbReference type="ARBA" id="ARBA00022475"/>
    </source>
</evidence>
<feature type="transmembrane region" description="Helical" evidence="11">
    <location>
        <begin position="489"/>
        <end position="507"/>
    </location>
</feature>
<dbReference type="InterPro" id="IPR006201">
    <property type="entry name" value="Neur_channel"/>
</dbReference>
<feature type="domain" description="Neurotransmitter-gated ion-channel ligand-binding" evidence="12">
    <location>
        <begin position="122"/>
        <end position="285"/>
    </location>
</feature>
<gene>
    <name evidence="14" type="ORF">M513_04681</name>
</gene>
<dbReference type="InterPro" id="IPR036734">
    <property type="entry name" value="Neur_chan_lig-bd_sf"/>
</dbReference>
<feature type="transmembrane region" description="Helical" evidence="11">
    <location>
        <begin position="285"/>
        <end position="309"/>
    </location>
</feature>
<accession>A0A085MBD8</accession>
<evidence type="ECO:0000259" key="12">
    <source>
        <dbReference type="Pfam" id="PF02931"/>
    </source>
</evidence>
<organism evidence="14 15">
    <name type="scientific">Trichuris suis</name>
    <name type="common">pig whipworm</name>
    <dbReference type="NCBI Taxonomy" id="68888"/>
    <lineage>
        <taxon>Eukaryota</taxon>
        <taxon>Metazoa</taxon>
        <taxon>Ecdysozoa</taxon>
        <taxon>Nematoda</taxon>
        <taxon>Enoplea</taxon>
        <taxon>Dorylaimia</taxon>
        <taxon>Trichinellida</taxon>
        <taxon>Trichuridae</taxon>
        <taxon>Trichuris</taxon>
    </lineage>
</organism>